<keyword evidence="2" id="KW-1185">Reference proteome</keyword>
<evidence type="ECO:0000313" key="1">
    <source>
        <dbReference type="EMBL" id="KAJ1137836.1"/>
    </source>
</evidence>
<gene>
    <name evidence="1" type="ORF">NDU88_004232</name>
</gene>
<proteinExistence type="predicted"/>
<dbReference type="EMBL" id="JANPWB010000010">
    <property type="protein sequence ID" value="KAJ1137836.1"/>
    <property type="molecule type" value="Genomic_DNA"/>
</dbReference>
<accession>A0AAV7QBN8</accession>
<organism evidence="1 2">
    <name type="scientific">Pleurodeles waltl</name>
    <name type="common">Iberian ribbed newt</name>
    <dbReference type="NCBI Taxonomy" id="8319"/>
    <lineage>
        <taxon>Eukaryota</taxon>
        <taxon>Metazoa</taxon>
        <taxon>Chordata</taxon>
        <taxon>Craniata</taxon>
        <taxon>Vertebrata</taxon>
        <taxon>Euteleostomi</taxon>
        <taxon>Amphibia</taxon>
        <taxon>Batrachia</taxon>
        <taxon>Caudata</taxon>
        <taxon>Salamandroidea</taxon>
        <taxon>Salamandridae</taxon>
        <taxon>Pleurodelinae</taxon>
        <taxon>Pleurodeles</taxon>
    </lineage>
</organism>
<dbReference type="AlphaFoldDB" id="A0AAV7QBN8"/>
<name>A0AAV7QBN8_PLEWA</name>
<evidence type="ECO:0000313" key="2">
    <source>
        <dbReference type="Proteomes" id="UP001066276"/>
    </source>
</evidence>
<comment type="caution">
    <text evidence="1">The sequence shown here is derived from an EMBL/GenBank/DDBJ whole genome shotgun (WGS) entry which is preliminary data.</text>
</comment>
<sequence>MYLCPIKEFILESSPRFLHIGNEREEVPEEVSLERQMSSRECAWRCGDGIDGMWVAVGEQREVGRAAVIAVAAAYVPLSN</sequence>
<protein>
    <submittedName>
        <fullName evidence="1">Uncharacterized protein</fullName>
    </submittedName>
</protein>
<reference evidence="1" key="1">
    <citation type="journal article" date="2022" name="bioRxiv">
        <title>Sequencing and chromosome-scale assembly of the giantPleurodeles waltlgenome.</title>
        <authorList>
            <person name="Brown T."/>
            <person name="Elewa A."/>
            <person name="Iarovenko S."/>
            <person name="Subramanian E."/>
            <person name="Araus A.J."/>
            <person name="Petzold A."/>
            <person name="Susuki M."/>
            <person name="Suzuki K.-i.T."/>
            <person name="Hayashi T."/>
            <person name="Toyoda A."/>
            <person name="Oliveira C."/>
            <person name="Osipova E."/>
            <person name="Leigh N.D."/>
            <person name="Simon A."/>
            <person name="Yun M.H."/>
        </authorList>
    </citation>
    <scope>NUCLEOTIDE SEQUENCE</scope>
    <source>
        <strain evidence="1">20211129_DDA</strain>
        <tissue evidence="1">Liver</tissue>
    </source>
</reference>
<dbReference type="Proteomes" id="UP001066276">
    <property type="component" value="Chromosome 6"/>
</dbReference>